<comment type="subcellular location">
    <subcellularLocation>
        <location evidence="1">Membrane</location>
        <topology evidence="1">Multi-pass membrane protein</topology>
    </subcellularLocation>
</comment>
<dbReference type="InterPro" id="IPR007568">
    <property type="entry name" value="RTA1"/>
</dbReference>
<feature type="transmembrane region" description="Helical" evidence="5">
    <location>
        <begin position="45"/>
        <end position="62"/>
    </location>
</feature>
<gene>
    <name evidence="6" type="ORF">K491DRAFT_622522</name>
</gene>
<accession>A0A6A6TM72</accession>
<dbReference type="PANTHER" id="PTHR31465">
    <property type="entry name" value="PROTEIN RTA1-RELATED"/>
    <property type="match status" value="1"/>
</dbReference>
<feature type="transmembrane region" description="Helical" evidence="5">
    <location>
        <begin position="233"/>
        <end position="253"/>
    </location>
</feature>
<keyword evidence="4 5" id="KW-0472">Membrane</keyword>
<evidence type="ECO:0000256" key="2">
    <source>
        <dbReference type="ARBA" id="ARBA00022692"/>
    </source>
</evidence>
<keyword evidence="3 5" id="KW-1133">Transmembrane helix</keyword>
<evidence type="ECO:0000256" key="4">
    <source>
        <dbReference type="ARBA" id="ARBA00023136"/>
    </source>
</evidence>
<dbReference type="EMBL" id="MU004305">
    <property type="protein sequence ID" value="KAF2659684.1"/>
    <property type="molecule type" value="Genomic_DNA"/>
</dbReference>
<evidence type="ECO:0000256" key="1">
    <source>
        <dbReference type="ARBA" id="ARBA00004141"/>
    </source>
</evidence>
<sequence>MGEKTFDWKMYRYVPSLAGAIVCIIIFSILAALHAWQWLRTRKNIIIWVVIGAICEVSGYSARIGSHFDNKGWAAFITQGVLLLCGPLFFAATIYIMLGRTIRLAGGEDVSIIKPRWCTIVFVGADISTLIIQGLEGASIMGTMQLALAIAGEKIVIAGLSLQVATFVVFIVVATNFHVRMNRKTREAPTDSDNWRKMLWILYSVSLLILFRCTFRLIEYAMGNAAYLISHEWTLYCFDAVPMFLVLVLMLVLQPTQYVVEENEKLSQSDEEQMVEA</sequence>
<dbReference type="AlphaFoldDB" id="A0A6A6TM72"/>
<name>A0A6A6TM72_9PLEO</name>
<reference evidence="6" key="1">
    <citation type="journal article" date="2020" name="Stud. Mycol.">
        <title>101 Dothideomycetes genomes: a test case for predicting lifestyles and emergence of pathogens.</title>
        <authorList>
            <person name="Haridas S."/>
            <person name="Albert R."/>
            <person name="Binder M."/>
            <person name="Bloem J."/>
            <person name="Labutti K."/>
            <person name="Salamov A."/>
            <person name="Andreopoulos B."/>
            <person name="Baker S."/>
            <person name="Barry K."/>
            <person name="Bills G."/>
            <person name="Bluhm B."/>
            <person name="Cannon C."/>
            <person name="Castanera R."/>
            <person name="Culley D."/>
            <person name="Daum C."/>
            <person name="Ezra D."/>
            <person name="Gonzalez J."/>
            <person name="Henrissat B."/>
            <person name="Kuo A."/>
            <person name="Liang C."/>
            <person name="Lipzen A."/>
            <person name="Lutzoni F."/>
            <person name="Magnuson J."/>
            <person name="Mondo S."/>
            <person name="Nolan M."/>
            <person name="Ohm R."/>
            <person name="Pangilinan J."/>
            <person name="Park H.-J."/>
            <person name="Ramirez L."/>
            <person name="Alfaro M."/>
            <person name="Sun H."/>
            <person name="Tritt A."/>
            <person name="Yoshinaga Y."/>
            <person name="Zwiers L.-H."/>
            <person name="Turgeon B."/>
            <person name="Goodwin S."/>
            <person name="Spatafora J."/>
            <person name="Crous P."/>
            <person name="Grigoriev I."/>
        </authorList>
    </citation>
    <scope>NUCLEOTIDE SEQUENCE</scope>
    <source>
        <strain evidence="6">CBS 122681</strain>
    </source>
</reference>
<dbReference type="Pfam" id="PF04479">
    <property type="entry name" value="RTA1"/>
    <property type="match status" value="1"/>
</dbReference>
<feature type="transmembrane region" description="Helical" evidence="5">
    <location>
        <begin position="117"/>
        <end position="135"/>
    </location>
</feature>
<keyword evidence="2 5" id="KW-0812">Transmembrane</keyword>
<proteinExistence type="predicted"/>
<feature type="transmembrane region" description="Helical" evidence="5">
    <location>
        <begin position="12"/>
        <end position="33"/>
    </location>
</feature>
<keyword evidence="7" id="KW-1185">Reference proteome</keyword>
<feature type="transmembrane region" description="Helical" evidence="5">
    <location>
        <begin position="198"/>
        <end position="218"/>
    </location>
</feature>
<evidence type="ECO:0000313" key="6">
    <source>
        <dbReference type="EMBL" id="KAF2659684.1"/>
    </source>
</evidence>
<dbReference type="PANTHER" id="PTHR31465:SF27">
    <property type="entry name" value="DOMAIN PROTEIN, PUTATIVE (AFU_ORTHOLOGUE AFUA_3G01030)-RELATED"/>
    <property type="match status" value="1"/>
</dbReference>
<dbReference type="GO" id="GO:0016020">
    <property type="term" value="C:membrane"/>
    <property type="evidence" value="ECO:0007669"/>
    <property type="project" value="UniProtKB-SubCell"/>
</dbReference>
<evidence type="ECO:0000313" key="7">
    <source>
        <dbReference type="Proteomes" id="UP000799324"/>
    </source>
</evidence>
<dbReference type="OrthoDB" id="3358017at2759"/>
<dbReference type="Proteomes" id="UP000799324">
    <property type="component" value="Unassembled WGS sequence"/>
</dbReference>
<evidence type="ECO:0000256" key="5">
    <source>
        <dbReference type="SAM" id="Phobius"/>
    </source>
</evidence>
<feature type="transmembrane region" description="Helical" evidence="5">
    <location>
        <begin position="74"/>
        <end position="96"/>
    </location>
</feature>
<feature type="transmembrane region" description="Helical" evidence="5">
    <location>
        <begin position="155"/>
        <end position="177"/>
    </location>
</feature>
<evidence type="ECO:0000256" key="3">
    <source>
        <dbReference type="ARBA" id="ARBA00022989"/>
    </source>
</evidence>
<organism evidence="6 7">
    <name type="scientific">Lophiostoma macrostomum CBS 122681</name>
    <dbReference type="NCBI Taxonomy" id="1314788"/>
    <lineage>
        <taxon>Eukaryota</taxon>
        <taxon>Fungi</taxon>
        <taxon>Dikarya</taxon>
        <taxon>Ascomycota</taxon>
        <taxon>Pezizomycotina</taxon>
        <taxon>Dothideomycetes</taxon>
        <taxon>Pleosporomycetidae</taxon>
        <taxon>Pleosporales</taxon>
        <taxon>Lophiostomataceae</taxon>
        <taxon>Lophiostoma</taxon>
    </lineage>
</organism>
<protein>
    <submittedName>
        <fullName evidence="6">RTA1 like protein</fullName>
    </submittedName>
</protein>